<dbReference type="Proteomes" id="UP000887013">
    <property type="component" value="Unassembled WGS sequence"/>
</dbReference>
<dbReference type="OrthoDB" id="10481119at2759"/>
<name>A0A8X6PXZ2_NEPPI</name>
<evidence type="ECO:0000313" key="1">
    <source>
        <dbReference type="EMBL" id="GFT91942.1"/>
    </source>
</evidence>
<reference evidence="1" key="1">
    <citation type="submission" date="2020-08" db="EMBL/GenBank/DDBJ databases">
        <title>Multicomponent nature underlies the extraordinary mechanical properties of spider dragline silk.</title>
        <authorList>
            <person name="Kono N."/>
            <person name="Nakamura H."/>
            <person name="Mori M."/>
            <person name="Yoshida Y."/>
            <person name="Ohtoshi R."/>
            <person name="Malay A.D."/>
            <person name="Moran D.A.P."/>
            <person name="Tomita M."/>
            <person name="Numata K."/>
            <person name="Arakawa K."/>
        </authorList>
    </citation>
    <scope>NUCLEOTIDE SEQUENCE</scope>
</reference>
<comment type="caution">
    <text evidence="1">The sequence shown here is derived from an EMBL/GenBank/DDBJ whole genome shotgun (WGS) entry which is preliminary data.</text>
</comment>
<protein>
    <submittedName>
        <fullName evidence="1">Uncharacterized protein</fullName>
    </submittedName>
</protein>
<gene>
    <name evidence="1" type="ORF">NPIL_338311</name>
</gene>
<evidence type="ECO:0000313" key="2">
    <source>
        <dbReference type="Proteomes" id="UP000887013"/>
    </source>
</evidence>
<sequence length="182" mass="20418">MGMCLRYSSDSCDGPLLQIYPITTNRPVLLPTVGRSVSIPPESSPDNSITSLYEGANWSQPSASWDGWRGRSEPGRRLHSMRASIHPLHVLHHRYEKGPLTRPLLVANKCLLNTFQNFSPASSQLISWAHRGRFPRENHSKIHPPLIYPRSTFGSLGCTRNSVDPPSIPLPFQVQRFPIALM</sequence>
<dbReference type="AlphaFoldDB" id="A0A8X6PXZ2"/>
<proteinExistence type="predicted"/>
<organism evidence="1 2">
    <name type="scientific">Nephila pilipes</name>
    <name type="common">Giant wood spider</name>
    <name type="synonym">Nephila maculata</name>
    <dbReference type="NCBI Taxonomy" id="299642"/>
    <lineage>
        <taxon>Eukaryota</taxon>
        <taxon>Metazoa</taxon>
        <taxon>Ecdysozoa</taxon>
        <taxon>Arthropoda</taxon>
        <taxon>Chelicerata</taxon>
        <taxon>Arachnida</taxon>
        <taxon>Araneae</taxon>
        <taxon>Araneomorphae</taxon>
        <taxon>Entelegynae</taxon>
        <taxon>Araneoidea</taxon>
        <taxon>Nephilidae</taxon>
        <taxon>Nephila</taxon>
    </lineage>
</organism>
<keyword evidence="2" id="KW-1185">Reference proteome</keyword>
<dbReference type="EMBL" id="BMAW01120975">
    <property type="protein sequence ID" value="GFT91942.1"/>
    <property type="molecule type" value="Genomic_DNA"/>
</dbReference>
<accession>A0A8X6PXZ2</accession>